<protein>
    <recommendedName>
        <fullName evidence="1">1-alkyl-2-acetylglycerophosphocholine esterase</fullName>
        <ecNumber evidence="1">3.1.1.47</ecNumber>
    </recommendedName>
</protein>
<dbReference type="InterPro" id="IPR029058">
    <property type="entry name" value="AB_hydrolase_fold"/>
</dbReference>
<dbReference type="GO" id="GO:0016042">
    <property type="term" value="P:lipid catabolic process"/>
    <property type="evidence" value="ECO:0007669"/>
    <property type="project" value="UniProtKB-KW"/>
</dbReference>
<dbReference type="AlphaFoldDB" id="A0A096PBV3"/>
<evidence type="ECO:0000313" key="6">
    <source>
        <dbReference type="EMBL" id="CEG02147.1"/>
    </source>
</evidence>
<dbReference type="EC" id="3.1.1.47" evidence="1"/>
<keyword evidence="3" id="KW-0442">Lipid degradation</keyword>
<dbReference type="PANTHER" id="PTHR10272">
    <property type="entry name" value="PLATELET-ACTIVATING FACTOR ACETYLHYDROLASE"/>
    <property type="match status" value="1"/>
</dbReference>
<accession>A0A454XXW3</accession>
<keyword evidence="2 7" id="KW-0378">Hydrolase</keyword>
<evidence type="ECO:0000256" key="2">
    <source>
        <dbReference type="ARBA" id="ARBA00022801"/>
    </source>
</evidence>
<reference evidence="6" key="2">
    <citation type="journal article" date="2014" name="BMC Genomics">
        <title>An improved genome of the model marine alga Ostreococcus tauri unfolds by assessing Illumina de novo assemblies.</title>
        <authorList>
            <person name="Blanc-Mathieu R."/>
            <person name="Verhelst B."/>
            <person name="Derelle E."/>
            <person name="Rombauts S."/>
            <person name="Bouget F.Y."/>
            <person name="Carre I."/>
            <person name="Chateau A."/>
            <person name="Eyre-Walker A."/>
            <person name="Grimsley N."/>
            <person name="Moreau H."/>
            <person name="Piegu B."/>
            <person name="Rivals E."/>
            <person name="Schackwitz W."/>
            <person name="Van de Peer Y."/>
            <person name="Piganeau G."/>
        </authorList>
    </citation>
    <scope>NUCLEOTIDE SEQUENCE</scope>
    <source>
        <strain evidence="6">RCC4221</strain>
    </source>
</reference>
<dbReference type="STRING" id="70448.A0A096PBV3"/>
<evidence type="ECO:0000256" key="1">
    <source>
        <dbReference type="ARBA" id="ARBA00013201"/>
    </source>
</evidence>
<dbReference type="PANTHER" id="PTHR10272:SF0">
    <property type="entry name" value="PLATELET-ACTIVATING FACTOR ACETYLHYDROLASE"/>
    <property type="match status" value="1"/>
</dbReference>
<evidence type="ECO:0000256" key="3">
    <source>
        <dbReference type="ARBA" id="ARBA00022963"/>
    </source>
</evidence>
<keyword evidence="5" id="KW-0472">Membrane</keyword>
<organism evidence="6 8">
    <name type="scientific">Ostreococcus tauri</name>
    <name type="common">Marine green alga</name>
    <dbReference type="NCBI Taxonomy" id="70448"/>
    <lineage>
        <taxon>Eukaryota</taxon>
        <taxon>Viridiplantae</taxon>
        <taxon>Chlorophyta</taxon>
        <taxon>Mamiellophyceae</taxon>
        <taxon>Mamiellales</taxon>
        <taxon>Bathycoccaceae</taxon>
        <taxon>Ostreococcus</taxon>
    </lineage>
</organism>
<dbReference type="SUPFAM" id="SSF53474">
    <property type="entry name" value="alpha/beta-Hydrolases"/>
    <property type="match status" value="1"/>
</dbReference>
<evidence type="ECO:0000256" key="5">
    <source>
        <dbReference type="SAM" id="Phobius"/>
    </source>
</evidence>
<keyword evidence="8" id="KW-1185">Reference proteome</keyword>
<dbReference type="OrthoDB" id="2363873at2759"/>
<dbReference type="Proteomes" id="UP000009170">
    <property type="component" value="Unassembled WGS sequence"/>
</dbReference>
<accession>A0A096PBV3</accession>
<keyword evidence="4" id="KW-0443">Lipid metabolism</keyword>
<dbReference type="GO" id="GO:0003847">
    <property type="term" value="F:1-alkyl-2-acetylglycerophosphocholine esterase activity"/>
    <property type="evidence" value="ECO:0007669"/>
    <property type="project" value="UniProtKB-EC"/>
</dbReference>
<dbReference type="Gene3D" id="3.40.50.1820">
    <property type="entry name" value="alpha/beta hydrolase"/>
    <property type="match status" value="1"/>
</dbReference>
<keyword evidence="5" id="KW-1133">Transmembrane helix</keyword>
<evidence type="ECO:0000313" key="7">
    <source>
        <dbReference type="EMBL" id="OUS46042.1"/>
    </source>
</evidence>
<dbReference type="Pfam" id="PF03403">
    <property type="entry name" value="PAF-AH_p_II"/>
    <property type="match status" value="1"/>
</dbReference>
<reference evidence="6 8" key="1">
    <citation type="journal article" date="2006" name="Proc. Natl. Acad. Sci. U.S.A.">
        <title>Genome analysis of the smallest free-living eukaryote Ostreococcus tauri unveils many unique features.</title>
        <authorList>
            <person name="Derelle E."/>
            <person name="Ferraz C."/>
            <person name="Rombauts S."/>
            <person name="Rouze P."/>
            <person name="Worden A.Z."/>
            <person name="Robbens S."/>
            <person name="Partensky F."/>
            <person name="Degroeve S."/>
            <person name="Echeynie S."/>
            <person name="Cooke R."/>
            <person name="Saeys Y."/>
            <person name="Wuyts J."/>
            <person name="Jabbari K."/>
            <person name="Bowler C."/>
            <person name="Panaud O."/>
            <person name="Piegu B."/>
            <person name="Ball S.G."/>
            <person name="Ral J.-P."/>
            <person name="Bouget F.-Y."/>
            <person name="Piganeau G."/>
            <person name="De Baets B."/>
            <person name="Picard A."/>
            <person name="Delseny M."/>
            <person name="Demaille J."/>
            <person name="Van de Peer Y."/>
            <person name="Moreau H."/>
        </authorList>
    </citation>
    <scope>NUCLEOTIDE SEQUENCE [LARGE SCALE GENOMIC DNA]</scope>
    <source>
        <strain evidence="6 8">OTTH0595</strain>
    </source>
</reference>
<accession>A0A1Y5IFX3</accession>
<gene>
    <name evidence="7" type="ORF">BE221DRAFT_192724</name>
    <name evidence="6" type="ORF">OT_ostta14g02410</name>
</gene>
<reference evidence="7" key="3">
    <citation type="submission" date="2017-04" db="EMBL/GenBank/DDBJ databases">
        <title>Population genomics of picophytoplankton unveils novel chromosome hypervariability.</title>
        <authorList>
            <consortium name="DOE Joint Genome Institute"/>
            <person name="Blanc-Mathieu R."/>
            <person name="Krasovec M."/>
            <person name="Hebrard M."/>
            <person name="Yau S."/>
            <person name="Desgranges E."/>
            <person name="Martin J."/>
            <person name="Schackwitz W."/>
            <person name="Kuo A."/>
            <person name="Salin G."/>
            <person name="Donnadieu C."/>
            <person name="Desdevises Y."/>
            <person name="Sanchez-Ferandin S."/>
            <person name="Moreau H."/>
            <person name="Rivals E."/>
            <person name="Grigoriev I.V."/>
            <person name="Grimsley N."/>
            <person name="Eyre-Walker A."/>
            <person name="Piganeau G."/>
        </authorList>
    </citation>
    <scope>NUCLEOTIDE SEQUENCE [LARGE SCALE GENOMIC DNA]</scope>
    <source>
        <strain evidence="7">RCC 1115</strain>
    </source>
</reference>
<keyword evidence="5" id="KW-0812">Transmembrane</keyword>
<proteinExistence type="predicted"/>
<sequence length="382" mass="42270">MRSYEPMYHVGCLDVEFGGAHAGCSYKVYYPTNLKPKWGFWRRPANVETWRAYWGMLVFQANAQRWNVAARALAWAFCFVVWTIFRVLATLEAREDAPLIESEEGLDVVAFSHGLAGFATCNAGLACELARRGIVVFAIDHADGSATVSKRANSSGVQWNLYVPNGGKFEARRAQTTTRLAEIASCADVIDALNRGETSTKNLLATRNNVNLHSMFRGRLKVDSKTLMGFSFGGGSAVVASANIDTFARVVVLDAWLEFMTDLECLERACRIPTLSVISEKWGTNARTENKHVLTRGKNRTFCEIEVPGSKHHCFSDVSFFFGAMKKVIGMVGSVDTRTFHAFNAEIIATFVRSSSAASLDDELRRVIAEYDSSLPGATLRR</sequence>
<dbReference type="EMBL" id="CAID01000014">
    <property type="protein sequence ID" value="CEG02147.1"/>
    <property type="molecule type" value="Genomic_DNA"/>
</dbReference>
<name>A0A096PBV3_OSTTA</name>
<feature type="transmembrane region" description="Helical" evidence="5">
    <location>
        <begin position="72"/>
        <end position="91"/>
    </location>
</feature>
<evidence type="ECO:0000256" key="4">
    <source>
        <dbReference type="ARBA" id="ARBA00023098"/>
    </source>
</evidence>
<evidence type="ECO:0000313" key="8">
    <source>
        <dbReference type="Proteomes" id="UP000009170"/>
    </source>
</evidence>
<dbReference type="Proteomes" id="UP000195557">
    <property type="component" value="Unassembled WGS sequence"/>
</dbReference>
<dbReference type="InParanoid" id="A0A096PBV3"/>
<dbReference type="EMBL" id="KZ155785">
    <property type="protein sequence ID" value="OUS46042.1"/>
    <property type="molecule type" value="Genomic_DNA"/>
</dbReference>